<accession>K8VZE2</accession>
<evidence type="ECO:0000256" key="1">
    <source>
        <dbReference type="ARBA" id="ARBA00005189"/>
    </source>
</evidence>
<keyword evidence="7" id="KW-1185">Reference proteome</keyword>
<dbReference type="RefSeq" id="WP_008913829.1">
    <property type="nucleotide sequence ID" value="NZ_KB233227.1"/>
</dbReference>
<dbReference type="GO" id="GO:0032259">
    <property type="term" value="P:methylation"/>
    <property type="evidence" value="ECO:0007669"/>
    <property type="project" value="UniProtKB-KW"/>
</dbReference>
<dbReference type="Pfam" id="PF08241">
    <property type="entry name" value="Methyltransf_11"/>
    <property type="match status" value="1"/>
</dbReference>
<feature type="domain" description="Methyltransferase type 11" evidence="5">
    <location>
        <begin position="50"/>
        <end position="147"/>
    </location>
</feature>
<dbReference type="AlphaFoldDB" id="K8VZE2"/>
<dbReference type="EMBL" id="AKKL01000055">
    <property type="protein sequence ID" value="EKT52911.1"/>
    <property type="molecule type" value="Genomic_DNA"/>
</dbReference>
<dbReference type="PATRIC" id="fig|1141662.3.peg.3927"/>
<dbReference type="Gene3D" id="3.40.50.150">
    <property type="entry name" value="Vaccinia Virus protein VP39"/>
    <property type="match status" value="1"/>
</dbReference>
<dbReference type="InterPro" id="IPR029063">
    <property type="entry name" value="SAM-dependent_MTases_sf"/>
</dbReference>
<comment type="pathway">
    <text evidence="1">Lipid metabolism.</text>
</comment>
<evidence type="ECO:0000256" key="2">
    <source>
        <dbReference type="ARBA" id="ARBA00022603"/>
    </source>
</evidence>
<dbReference type="PANTHER" id="PTHR44307:SF2">
    <property type="entry name" value="PHOSPHOETHANOLAMINE METHYLTRANSFERASE ISOFORM X1"/>
    <property type="match status" value="1"/>
</dbReference>
<gene>
    <name evidence="6" type="ORF">OOA_19334</name>
</gene>
<comment type="pathway">
    <text evidence="4">Phospholipid metabolism.</text>
</comment>
<dbReference type="HOGENOM" id="CLU_039068_8_1_6"/>
<evidence type="ECO:0000313" key="6">
    <source>
        <dbReference type="EMBL" id="EKT52911.1"/>
    </source>
</evidence>
<keyword evidence="2 6" id="KW-0489">Methyltransferase</keyword>
<dbReference type="eggNOG" id="COG2226">
    <property type="taxonomic scope" value="Bacteria"/>
</dbReference>
<dbReference type="CDD" id="cd02440">
    <property type="entry name" value="AdoMet_MTases"/>
    <property type="match status" value="1"/>
</dbReference>
<evidence type="ECO:0000256" key="4">
    <source>
        <dbReference type="ARBA" id="ARBA00025707"/>
    </source>
</evidence>
<organism evidence="6 7">
    <name type="scientific">Providencia burhodogranariea DSM 19968</name>
    <dbReference type="NCBI Taxonomy" id="1141662"/>
    <lineage>
        <taxon>Bacteria</taxon>
        <taxon>Pseudomonadati</taxon>
        <taxon>Pseudomonadota</taxon>
        <taxon>Gammaproteobacteria</taxon>
        <taxon>Enterobacterales</taxon>
        <taxon>Morganellaceae</taxon>
        <taxon>Providencia</taxon>
    </lineage>
</organism>
<dbReference type="SUPFAM" id="SSF53335">
    <property type="entry name" value="S-adenosyl-L-methionine-dependent methyltransferases"/>
    <property type="match status" value="1"/>
</dbReference>
<reference evidence="6 7" key="1">
    <citation type="journal article" date="2012" name="BMC Genomics">
        <title>Comparative genomics of bacteria in the genus Providencia isolated from wild Drosophila melanogaster.</title>
        <authorList>
            <person name="Galac M.R."/>
            <person name="Lazzaro B.P."/>
        </authorList>
    </citation>
    <scope>NUCLEOTIDE SEQUENCE [LARGE SCALE GENOMIC DNA]</scope>
    <source>
        <strain evidence="6 7">DSM 19968</strain>
    </source>
</reference>
<evidence type="ECO:0000259" key="5">
    <source>
        <dbReference type="Pfam" id="PF08241"/>
    </source>
</evidence>
<proteinExistence type="predicted"/>
<dbReference type="InterPro" id="IPR013216">
    <property type="entry name" value="Methyltransf_11"/>
</dbReference>
<keyword evidence="3 6" id="KW-0808">Transferase</keyword>
<comment type="caution">
    <text evidence="6">The sequence shown here is derived from an EMBL/GenBank/DDBJ whole genome shotgun (WGS) entry which is preliminary data.</text>
</comment>
<dbReference type="STRING" id="1141662.OOA_19334"/>
<dbReference type="PANTHER" id="PTHR44307">
    <property type="entry name" value="PHOSPHOETHANOLAMINE METHYLTRANSFERASE"/>
    <property type="match status" value="1"/>
</dbReference>
<evidence type="ECO:0000256" key="3">
    <source>
        <dbReference type="ARBA" id="ARBA00022679"/>
    </source>
</evidence>
<sequence length="276" mass="31612">MKKLTLESIPTIKYFPMIGIVKETNRPPGGMSSIRKIAQNAFLNSNKKVLEVGTATGITAIELAKLTGCKVTAIDIDENNLSVAYSQAIRENVSELISFEQIDAINTPYLDKTFDMVFCGNVISYFDDKIKAIKEYDRILKDNGLIAAIPMYYIKKPQESLVDEVSNAIDVKIKPLYKKDWIEFFSLPNYEIIYCENFSFDDISDEKVTEYINTIFSQQHLEELPLEIYDALYKRYSYFMKLFRTNLSHMGFSLILIRKVTCSTEPELFTASPVLD</sequence>
<dbReference type="Proteomes" id="UP000009336">
    <property type="component" value="Unassembled WGS sequence"/>
</dbReference>
<name>K8VZE2_9GAMM</name>
<protein>
    <submittedName>
        <fullName evidence="6">Methyltransferase</fullName>
    </submittedName>
</protein>
<dbReference type="GO" id="GO:0008757">
    <property type="term" value="F:S-adenosylmethionine-dependent methyltransferase activity"/>
    <property type="evidence" value="ECO:0007669"/>
    <property type="project" value="InterPro"/>
</dbReference>
<evidence type="ECO:0000313" key="7">
    <source>
        <dbReference type="Proteomes" id="UP000009336"/>
    </source>
</evidence>